<comment type="similarity">
    <text evidence="4">Belongs to the RTC4 family.</text>
</comment>
<evidence type="ECO:0000313" key="10">
    <source>
        <dbReference type="EMBL" id="EEQ33038.1"/>
    </source>
</evidence>
<protein>
    <recommendedName>
        <fullName evidence="5">Restriction of telomere capping protein 4</fullName>
    </recommendedName>
</protein>
<dbReference type="Proteomes" id="UP000002035">
    <property type="component" value="Unassembled WGS sequence"/>
</dbReference>
<dbReference type="VEuPathDB" id="FungiDB:MCYG_05857"/>
<dbReference type="Pfam" id="PF14474">
    <property type="entry name" value="RTC4"/>
    <property type="match status" value="1"/>
</dbReference>
<proteinExistence type="inferred from homology"/>
<organism evidence="10 11">
    <name type="scientific">Arthroderma otae (strain ATCC MYA-4605 / CBS 113480)</name>
    <name type="common">Microsporum canis</name>
    <dbReference type="NCBI Taxonomy" id="554155"/>
    <lineage>
        <taxon>Eukaryota</taxon>
        <taxon>Fungi</taxon>
        <taxon>Dikarya</taxon>
        <taxon>Ascomycota</taxon>
        <taxon>Pezizomycotina</taxon>
        <taxon>Eurotiomycetes</taxon>
        <taxon>Eurotiomycetidae</taxon>
        <taxon>Onygenales</taxon>
        <taxon>Arthrodermataceae</taxon>
        <taxon>Microsporum</taxon>
    </lineage>
</organism>
<dbReference type="PANTHER" id="PTHR41391:SF1">
    <property type="entry name" value="RESTRICTION OF TELOMERE CAPPING PROTEIN 4"/>
    <property type="match status" value="1"/>
</dbReference>
<dbReference type="GO" id="GO:0005634">
    <property type="term" value="C:nucleus"/>
    <property type="evidence" value="ECO:0007669"/>
    <property type="project" value="UniProtKB-SubCell"/>
</dbReference>
<evidence type="ECO:0000256" key="3">
    <source>
        <dbReference type="ARBA" id="ARBA00004496"/>
    </source>
</evidence>
<keyword evidence="6" id="KW-0963">Cytoplasm</keyword>
<evidence type="ECO:0000256" key="1">
    <source>
        <dbReference type="ARBA" id="ARBA00002738"/>
    </source>
</evidence>
<feature type="region of interest" description="Disordered" evidence="8">
    <location>
        <begin position="240"/>
        <end position="279"/>
    </location>
</feature>
<evidence type="ECO:0000256" key="4">
    <source>
        <dbReference type="ARBA" id="ARBA00009461"/>
    </source>
</evidence>
<evidence type="ECO:0000256" key="7">
    <source>
        <dbReference type="ARBA" id="ARBA00023242"/>
    </source>
</evidence>
<dbReference type="AlphaFoldDB" id="C5FT35"/>
<dbReference type="OrthoDB" id="128308at2759"/>
<dbReference type="RefSeq" id="XP_002845988.1">
    <property type="nucleotide sequence ID" value="XM_002845942.1"/>
</dbReference>
<evidence type="ECO:0000256" key="5">
    <source>
        <dbReference type="ARBA" id="ARBA00015162"/>
    </source>
</evidence>
<dbReference type="InterPro" id="IPR039024">
    <property type="entry name" value="RTC4"/>
</dbReference>
<dbReference type="EMBL" id="DS995705">
    <property type="protein sequence ID" value="EEQ33038.1"/>
    <property type="molecule type" value="Genomic_DNA"/>
</dbReference>
<name>C5FT35_ARTOC</name>
<keyword evidence="11" id="KW-1185">Reference proteome</keyword>
<evidence type="ECO:0000256" key="2">
    <source>
        <dbReference type="ARBA" id="ARBA00004123"/>
    </source>
</evidence>
<accession>C5FT35</accession>
<evidence type="ECO:0000259" key="9">
    <source>
        <dbReference type="SMART" id="SM01312"/>
    </source>
</evidence>
<keyword evidence="7" id="KW-0539">Nucleus</keyword>
<feature type="domain" description="Restriction of telomere capping protein 4 C-terminal" evidence="9">
    <location>
        <begin position="127"/>
        <end position="250"/>
    </location>
</feature>
<dbReference type="OMA" id="PWCGDLV"/>
<evidence type="ECO:0000256" key="6">
    <source>
        <dbReference type="ARBA" id="ARBA00022490"/>
    </source>
</evidence>
<feature type="compositionally biased region" description="Basic and acidic residues" evidence="8">
    <location>
        <begin position="255"/>
        <end position="279"/>
    </location>
</feature>
<dbReference type="PANTHER" id="PTHR41391">
    <property type="entry name" value="RESTRICTION OF TELOMERE CAPPING PROTEIN 4"/>
    <property type="match status" value="1"/>
</dbReference>
<dbReference type="InterPro" id="IPR028094">
    <property type="entry name" value="RTC4_C"/>
</dbReference>
<sequence>MKRIQVYSQTYVQLRSGDKLDFSDEFEVASLSSISSSFSAHIPAEVQEGIDRRTAAVTVCPVCEIPVDAELFKSFKSMEKMGQQSRFCFLHRRKTAEEQWKERRYPAIDWESFKERIENQFSKLESILSPESDSVYRKILKSSARDRNQQGNFRFSITNSELEKISTGYYGARGARNMMEVIIARFAPRVRELALSDSLVQAVGVSGYVQAVLVPELTTMLVKEDMGVDDEEARQIIQDSMEIGDLLNQQPDDAVEPKDEYPDTVETNEHPKTDSVDAN</sequence>
<comment type="subcellular location">
    <subcellularLocation>
        <location evidence="3">Cytoplasm</location>
    </subcellularLocation>
    <subcellularLocation>
        <location evidence="2">Nucleus</location>
    </subcellularLocation>
</comment>
<evidence type="ECO:0000313" key="11">
    <source>
        <dbReference type="Proteomes" id="UP000002035"/>
    </source>
</evidence>
<evidence type="ECO:0000256" key="8">
    <source>
        <dbReference type="SAM" id="MobiDB-lite"/>
    </source>
</evidence>
<reference evidence="11" key="1">
    <citation type="journal article" date="2012" name="MBio">
        <title>Comparative genome analysis of Trichophyton rubrum and related dermatophytes reveals candidate genes involved in infection.</title>
        <authorList>
            <person name="Martinez D.A."/>
            <person name="Oliver B.G."/>
            <person name="Graeser Y."/>
            <person name="Goldberg J.M."/>
            <person name="Li W."/>
            <person name="Martinez-Rossi N.M."/>
            <person name="Monod M."/>
            <person name="Shelest E."/>
            <person name="Barton R.C."/>
            <person name="Birch E."/>
            <person name="Brakhage A.A."/>
            <person name="Chen Z."/>
            <person name="Gurr S.J."/>
            <person name="Heiman D."/>
            <person name="Heitman J."/>
            <person name="Kosti I."/>
            <person name="Rossi A."/>
            <person name="Saif S."/>
            <person name="Samalova M."/>
            <person name="Saunders C.W."/>
            <person name="Shea T."/>
            <person name="Summerbell R.C."/>
            <person name="Xu J."/>
            <person name="Young S."/>
            <person name="Zeng Q."/>
            <person name="Birren B.W."/>
            <person name="Cuomo C.A."/>
            <person name="White T.C."/>
        </authorList>
    </citation>
    <scope>NUCLEOTIDE SEQUENCE [LARGE SCALE GENOMIC DNA]</scope>
    <source>
        <strain evidence="11">ATCC MYA-4605 / CBS 113480</strain>
    </source>
</reference>
<gene>
    <name evidence="10" type="ORF">MCYG_05857</name>
</gene>
<dbReference type="GO" id="GO:0005737">
    <property type="term" value="C:cytoplasm"/>
    <property type="evidence" value="ECO:0007669"/>
    <property type="project" value="UniProtKB-SubCell"/>
</dbReference>
<dbReference type="GeneID" id="9225963"/>
<dbReference type="HOGENOM" id="CLU_084508_0_0_1"/>
<dbReference type="eggNOG" id="ENOG502SEU0">
    <property type="taxonomic scope" value="Eukaryota"/>
</dbReference>
<comment type="function">
    <text evidence="1">May be involved in a process influencing telomere capping.</text>
</comment>
<dbReference type="SMART" id="SM01312">
    <property type="entry name" value="RTC4"/>
    <property type="match status" value="1"/>
</dbReference>